<accession>A0ACC6L3V7</accession>
<keyword evidence="2" id="KW-1185">Reference proteome</keyword>
<dbReference type="EMBL" id="JAVDTF010000005">
    <property type="protein sequence ID" value="MDR6786044.1"/>
    <property type="molecule type" value="Genomic_DNA"/>
</dbReference>
<reference evidence="1" key="1">
    <citation type="submission" date="2023-07" db="EMBL/GenBank/DDBJ databases">
        <title>Sorghum-associated microbial communities from plants grown in Nebraska, USA.</title>
        <authorList>
            <person name="Schachtman D."/>
        </authorList>
    </citation>
    <scope>NUCLEOTIDE SEQUENCE</scope>
    <source>
        <strain evidence="1">2697</strain>
    </source>
</reference>
<proteinExistence type="predicted"/>
<protein>
    <submittedName>
        <fullName evidence="1">Uncharacterized protein</fullName>
    </submittedName>
</protein>
<evidence type="ECO:0000313" key="1">
    <source>
        <dbReference type="EMBL" id="MDR6786044.1"/>
    </source>
</evidence>
<organism evidence="1 2">
    <name type="scientific">Pedobacter africanus</name>
    <dbReference type="NCBI Taxonomy" id="151894"/>
    <lineage>
        <taxon>Bacteria</taxon>
        <taxon>Pseudomonadati</taxon>
        <taxon>Bacteroidota</taxon>
        <taxon>Sphingobacteriia</taxon>
        <taxon>Sphingobacteriales</taxon>
        <taxon>Sphingobacteriaceae</taxon>
        <taxon>Pedobacter</taxon>
    </lineage>
</organism>
<comment type="caution">
    <text evidence="1">The sequence shown here is derived from an EMBL/GenBank/DDBJ whole genome shotgun (WGS) entry which is preliminary data.</text>
</comment>
<evidence type="ECO:0000313" key="2">
    <source>
        <dbReference type="Proteomes" id="UP001246858"/>
    </source>
</evidence>
<dbReference type="Proteomes" id="UP001246858">
    <property type="component" value="Unassembled WGS sequence"/>
</dbReference>
<sequence>MKHKIFTLVFLSAFVVLNISCSKKELAQPDPDKVIKLQIRGSSDVDLEYVYKDSVIATSLITSGKNISIDTRLLIKEEGATFQIRKKGSSEILQTKQLSSSPFIQNFTVFYDGIKVYDQAISLLIKGYALTGELEFLLDGNIILSKGGAVDSRSSILIDKGTSREIQIRKKGETTVLLKKTIESDIQQQNISFFFDGIKIVDNVQLDPPTNPANMMVRAKFETSFPNQFKKVDVDLVFYTRLKTASNTTVGTKVIPEIRFTLPKDGSFNSIELPPLPGPEYIYSFDIYEKGTNIEPYNPGSPLTLTGYTIKPNEGRVTSAYVDYPENRINFQAGKSNLLIFTDARILAVVAGTRSVFISGGKVTDLSQYFQ</sequence>
<name>A0ACC6L3V7_9SPHI</name>
<gene>
    <name evidence="1" type="ORF">J2X78_004636</name>
</gene>